<keyword evidence="3" id="KW-1185">Reference proteome</keyword>
<gene>
    <name evidence="2" type="ORF">ACLA_062050</name>
</gene>
<dbReference type="PANTHER" id="PTHR12203">
    <property type="entry name" value="KDEL LYS-ASP-GLU-LEU CONTAINING - RELATED"/>
    <property type="match status" value="1"/>
</dbReference>
<dbReference type="AlphaFoldDB" id="A1CCI5"/>
<dbReference type="HOGENOM" id="CLU_028539_0_0_1"/>
<dbReference type="SMART" id="SM00672">
    <property type="entry name" value="CAP10"/>
    <property type="match status" value="1"/>
</dbReference>
<organism evidence="2 3">
    <name type="scientific">Aspergillus clavatus (strain ATCC 1007 / CBS 513.65 / DSM 816 / NCTC 3887 / NRRL 1 / QM 1276 / 107)</name>
    <dbReference type="NCBI Taxonomy" id="344612"/>
    <lineage>
        <taxon>Eukaryota</taxon>
        <taxon>Fungi</taxon>
        <taxon>Dikarya</taxon>
        <taxon>Ascomycota</taxon>
        <taxon>Pezizomycotina</taxon>
        <taxon>Eurotiomycetes</taxon>
        <taxon>Eurotiomycetidae</taxon>
        <taxon>Eurotiales</taxon>
        <taxon>Aspergillaceae</taxon>
        <taxon>Aspergillus</taxon>
        <taxon>Aspergillus subgen. Fumigati</taxon>
    </lineage>
</organism>
<dbReference type="PANTHER" id="PTHR12203:SF107">
    <property type="entry name" value="GLYCOSYL TRANSFERASE CAP10 DOMAIN-CONTAINING PROTEIN"/>
    <property type="match status" value="1"/>
</dbReference>
<protein>
    <recommendedName>
        <fullName evidence="1">Glycosyl transferase CAP10 domain-containing protein</fullName>
    </recommendedName>
</protein>
<dbReference type="VEuPathDB" id="FungiDB:ACLA_062050"/>
<dbReference type="RefSeq" id="XP_001273668.1">
    <property type="nucleotide sequence ID" value="XM_001273667.1"/>
</dbReference>
<evidence type="ECO:0000259" key="1">
    <source>
        <dbReference type="SMART" id="SM00672"/>
    </source>
</evidence>
<evidence type="ECO:0000313" key="2">
    <source>
        <dbReference type="EMBL" id="EAW12242.1"/>
    </source>
</evidence>
<dbReference type="Proteomes" id="UP000006701">
    <property type="component" value="Unassembled WGS sequence"/>
</dbReference>
<sequence length="321" mass="36454">MARVAIRRGQLYIIKTLCKGEDHRRKILGILSSIHRALISAPDPAAIPDTEFIFSVEDKLEGVAGLGHPLWVLTRKATEKYVWLMPDFGFWSWNNGNVDNMIGPFDGIVDHIRQNEIPWNEKIDKLVWRGKLSFAPKLRRTLLEAARAQPWGDVNELEWKNKANFLSIEITASTGSSRMSKLSRSYSASLKYRQACQSVVVIHKLQYIQHHHYLLASSGPHQNYVEVERDFSDLQSKLQDLLDHPDKAQRIAKNSIRVFRDPYLTPAADACYWRALLQAWSAASPGMAASKLSKGLRFETFALLGSSEMLHSAMDQPPDIF</sequence>
<feature type="domain" description="Glycosyl transferase CAP10" evidence="1">
    <location>
        <begin position="46"/>
        <end position="280"/>
    </location>
</feature>
<dbReference type="Pfam" id="PF05686">
    <property type="entry name" value="Glyco_transf_90"/>
    <property type="match status" value="1"/>
</dbReference>
<proteinExistence type="predicted"/>
<name>A1CCI5_ASPCL</name>
<evidence type="ECO:0000313" key="3">
    <source>
        <dbReference type="Proteomes" id="UP000006701"/>
    </source>
</evidence>
<dbReference type="eggNOG" id="KOG2458">
    <property type="taxonomic scope" value="Eukaryota"/>
</dbReference>
<dbReference type="EMBL" id="DS027050">
    <property type="protein sequence ID" value="EAW12242.1"/>
    <property type="molecule type" value="Genomic_DNA"/>
</dbReference>
<dbReference type="InterPro" id="IPR051091">
    <property type="entry name" value="O-Glucosyltr/Glycosyltrsf_90"/>
</dbReference>
<dbReference type="InterPro" id="IPR006598">
    <property type="entry name" value="CAP10"/>
</dbReference>
<dbReference type="KEGG" id="act:ACLA_062050"/>
<reference evidence="2 3" key="1">
    <citation type="journal article" date="2008" name="PLoS Genet.">
        <title>Genomic islands in the pathogenic filamentous fungus Aspergillus fumigatus.</title>
        <authorList>
            <person name="Fedorova N.D."/>
            <person name="Khaldi N."/>
            <person name="Joardar V.S."/>
            <person name="Maiti R."/>
            <person name="Amedeo P."/>
            <person name="Anderson M.J."/>
            <person name="Crabtree J."/>
            <person name="Silva J.C."/>
            <person name="Badger J.H."/>
            <person name="Albarraq A."/>
            <person name="Angiuoli S."/>
            <person name="Bussey H."/>
            <person name="Bowyer P."/>
            <person name="Cotty P.J."/>
            <person name="Dyer P.S."/>
            <person name="Egan A."/>
            <person name="Galens K."/>
            <person name="Fraser-Liggett C.M."/>
            <person name="Haas B.J."/>
            <person name="Inman J.M."/>
            <person name="Kent R."/>
            <person name="Lemieux S."/>
            <person name="Malavazi I."/>
            <person name="Orvis J."/>
            <person name="Roemer T."/>
            <person name="Ronning C.M."/>
            <person name="Sundaram J.P."/>
            <person name="Sutton G."/>
            <person name="Turner G."/>
            <person name="Venter J.C."/>
            <person name="White O.R."/>
            <person name="Whitty B.R."/>
            <person name="Youngman P."/>
            <person name="Wolfe K.H."/>
            <person name="Goldman G.H."/>
            <person name="Wortman J.R."/>
            <person name="Jiang B."/>
            <person name="Denning D.W."/>
            <person name="Nierman W.C."/>
        </authorList>
    </citation>
    <scope>NUCLEOTIDE SEQUENCE [LARGE SCALE GENOMIC DNA]</scope>
    <source>
        <strain evidence="3">ATCC 1007 / CBS 513.65 / DSM 816 / NCTC 3887 / NRRL 1</strain>
    </source>
</reference>
<dbReference type="GeneID" id="4705889"/>
<dbReference type="OrthoDB" id="202415at2759"/>
<accession>A1CCI5</accession>
<dbReference type="OMA" id="WNTNSES"/>